<sequence length="60" mass="6753">MARIIIEPQDAKNVKSLVKSAVENELKIIGFGIAKTDITNCPYVFESRVLKDKRSLNLPH</sequence>
<dbReference type="AlphaFoldDB" id="A0A8J6P897"/>
<name>A0A8J6P897_9BACT</name>
<evidence type="ECO:0000313" key="1">
    <source>
        <dbReference type="EMBL" id="MBC8434427.1"/>
    </source>
</evidence>
<comment type="caution">
    <text evidence="1">The sequence shown here is derived from an EMBL/GenBank/DDBJ whole genome shotgun (WGS) entry which is preliminary data.</text>
</comment>
<evidence type="ECO:0000313" key="2">
    <source>
        <dbReference type="Proteomes" id="UP000605201"/>
    </source>
</evidence>
<dbReference type="Proteomes" id="UP000605201">
    <property type="component" value="Unassembled WGS sequence"/>
</dbReference>
<reference evidence="1 2" key="1">
    <citation type="submission" date="2020-08" db="EMBL/GenBank/DDBJ databases">
        <title>Bridging the membrane lipid divide: bacteria of the FCB group superphylum have the potential to synthesize archaeal ether lipids.</title>
        <authorList>
            <person name="Villanueva L."/>
            <person name="Von Meijenfeldt F.A.B."/>
            <person name="Westbye A.B."/>
            <person name="Yadav S."/>
            <person name="Hopmans E.C."/>
            <person name="Dutilh B.E."/>
            <person name="Sinninghe Damste J.S."/>
        </authorList>
    </citation>
    <scope>NUCLEOTIDE SEQUENCE [LARGE SCALE GENOMIC DNA]</scope>
    <source>
        <strain evidence="1">NIOZ-UU17</strain>
    </source>
</reference>
<protein>
    <submittedName>
        <fullName evidence="1">Uncharacterized protein</fullName>
    </submittedName>
</protein>
<dbReference type="EMBL" id="JACNIG010000439">
    <property type="protein sequence ID" value="MBC8434427.1"/>
    <property type="molecule type" value="Genomic_DNA"/>
</dbReference>
<accession>A0A8J6P897</accession>
<organism evidence="1 2">
    <name type="scientific">Candidatus Desulfatibia vada</name>
    <dbReference type="NCBI Taxonomy" id="2841696"/>
    <lineage>
        <taxon>Bacteria</taxon>
        <taxon>Pseudomonadati</taxon>
        <taxon>Thermodesulfobacteriota</taxon>
        <taxon>Desulfobacteria</taxon>
        <taxon>Desulfobacterales</taxon>
        <taxon>Desulfobacterales incertae sedis</taxon>
        <taxon>Candidatus Desulfatibia</taxon>
    </lineage>
</organism>
<gene>
    <name evidence="1" type="ORF">H8D96_21170</name>
</gene>
<proteinExistence type="predicted"/>